<accession>A0A1G2KTA5</accession>
<organism evidence="1 2">
    <name type="scientific">Candidatus Sungbacteria bacterium RIFCSPHIGHO2_02_FULL_52_23</name>
    <dbReference type="NCBI Taxonomy" id="1802274"/>
    <lineage>
        <taxon>Bacteria</taxon>
        <taxon>Candidatus Sungiibacteriota</taxon>
    </lineage>
</organism>
<comment type="caution">
    <text evidence="1">The sequence shown here is derived from an EMBL/GenBank/DDBJ whole genome shotgun (WGS) entry which is preliminary data.</text>
</comment>
<evidence type="ECO:0000313" key="1">
    <source>
        <dbReference type="EMBL" id="OHA02636.1"/>
    </source>
</evidence>
<protein>
    <submittedName>
        <fullName evidence="1">Uncharacterized protein</fullName>
    </submittedName>
</protein>
<dbReference type="EMBL" id="MHQM01000040">
    <property type="protein sequence ID" value="OHA02636.1"/>
    <property type="molecule type" value="Genomic_DNA"/>
</dbReference>
<evidence type="ECO:0000313" key="2">
    <source>
        <dbReference type="Proteomes" id="UP000178510"/>
    </source>
</evidence>
<proteinExistence type="predicted"/>
<dbReference type="Proteomes" id="UP000178510">
    <property type="component" value="Unassembled WGS sequence"/>
</dbReference>
<dbReference type="STRING" id="1802274.A3J58_02810"/>
<name>A0A1G2KTA5_9BACT</name>
<gene>
    <name evidence="1" type="ORF">A3J58_02810</name>
</gene>
<sequence>MKWLEGAISSTSTRTLFPILILRASPKYPSEERISRLALRYTWTARIHLDGTRGTLRRFRFKIAVETAKLKK</sequence>
<reference evidence="1 2" key="1">
    <citation type="journal article" date="2016" name="Nat. Commun.">
        <title>Thousands of microbial genomes shed light on interconnected biogeochemical processes in an aquifer system.</title>
        <authorList>
            <person name="Anantharaman K."/>
            <person name="Brown C.T."/>
            <person name="Hug L.A."/>
            <person name="Sharon I."/>
            <person name="Castelle C.J."/>
            <person name="Probst A.J."/>
            <person name="Thomas B.C."/>
            <person name="Singh A."/>
            <person name="Wilkins M.J."/>
            <person name="Karaoz U."/>
            <person name="Brodie E.L."/>
            <person name="Williams K.H."/>
            <person name="Hubbard S.S."/>
            <person name="Banfield J.F."/>
        </authorList>
    </citation>
    <scope>NUCLEOTIDE SEQUENCE [LARGE SCALE GENOMIC DNA]</scope>
</reference>
<dbReference type="AlphaFoldDB" id="A0A1G2KTA5"/>